<gene>
    <name evidence="1" type="ORF">QNI22_20360</name>
</gene>
<evidence type="ECO:0000313" key="2">
    <source>
        <dbReference type="Proteomes" id="UP001232063"/>
    </source>
</evidence>
<name>A0AAE3R7S9_9BACT</name>
<dbReference type="EMBL" id="JASJOU010000007">
    <property type="protein sequence ID" value="MDJ1503034.1"/>
    <property type="molecule type" value="Genomic_DNA"/>
</dbReference>
<reference evidence="1" key="1">
    <citation type="submission" date="2023-05" db="EMBL/GenBank/DDBJ databases">
        <authorList>
            <person name="Zhang X."/>
        </authorList>
    </citation>
    <scope>NUCLEOTIDE SEQUENCE</scope>
    <source>
        <strain evidence="1">BD1B2-1</strain>
    </source>
</reference>
<comment type="caution">
    <text evidence="1">The sequence shown here is derived from an EMBL/GenBank/DDBJ whole genome shotgun (WGS) entry which is preliminary data.</text>
</comment>
<dbReference type="Proteomes" id="UP001232063">
    <property type="component" value="Unassembled WGS sequence"/>
</dbReference>
<organism evidence="1 2">
    <name type="scientific">Xanthocytophaga agilis</name>
    <dbReference type="NCBI Taxonomy" id="3048010"/>
    <lineage>
        <taxon>Bacteria</taxon>
        <taxon>Pseudomonadati</taxon>
        <taxon>Bacteroidota</taxon>
        <taxon>Cytophagia</taxon>
        <taxon>Cytophagales</taxon>
        <taxon>Rhodocytophagaceae</taxon>
        <taxon>Xanthocytophaga</taxon>
    </lineage>
</organism>
<keyword evidence="2" id="KW-1185">Reference proteome</keyword>
<protein>
    <submittedName>
        <fullName evidence="1">Uncharacterized protein</fullName>
    </submittedName>
</protein>
<sequence>MGIAYSALQKAEEYTKPPVLGSEIKPQDTCTLWVYKKDPGMGASIHRL</sequence>
<proteinExistence type="predicted"/>
<dbReference type="RefSeq" id="WP_314513466.1">
    <property type="nucleotide sequence ID" value="NZ_JASJOU010000007.1"/>
</dbReference>
<accession>A0AAE3R7S9</accession>
<dbReference type="AlphaFoldDB" id="A0AAE3R7S9"/>
<evidence type="ECO:0000313" key="1">
    <source>
        <dbReference type="EMBL" id="MDJ1503034.1"/>
    </source>
</evidence>